<dbReference type="PIRSF" id="PIRSF006392">
    <property type="entry name" value="IPGAM_arch"/>
    <property type="match status" value="1"/>
</dbReference>
<dbReference type="GO" id="GO:0046872">
    <property type="term" value="F:metal ion binding"/>
    <property type="evidence" value="ECO:0007669"/>
    <property type="project" value="InterPro"/>
</dbReference>
<evidence type="ECO:0000256" key="2">
    <source>
        <dbReference type="ARBA" id="ARBA00002315"/>
    </source>
</evidence>
<dbReference type="GO" id="GO:0006096">
    <property type="term" value="P:glycolytic process"/>
    <property type="evidence" value="ECO:0007669"/>
    <property type="project" value="UniProtKB-KW"/>
</dbReference>
<accession>A0A537J3B8</accession>
<evidence type="ECO:0000259" key="6">
    <source>
        <dbReference type="Pfam" id="PF01676"/>
    </source>
</evidence>
<name>A0A537J3B8_9BACT</name>
<evidence type="ECO:0000256" key="1">
    <source>
        <dbReference type="ARBA" id="ARBA00000370"/>
    </source>
</evidence>
<dbReference type="CDD" id="cd16011">
    <property type="entry name" value="iPGM_like"/>
    <property type="match status" value="1"/>
</dbReference>
<dbReference type="SUPFAM" id="SSF53649">
    <property type="entry name" value="Alkaline phosphatase-like"/>
    <property type="match status" value="1"/>
</dbReference>
<feature type="domain" description="Metalloenzyme" evidence="6">
    <location>
        <begin position="3"/>
        <end position="419"/>
    </location>
</feature>
<evidence type="ECO:0000313" key="8">
    <source>
        <dbReference type="Proteomes" id="UP000318093"/>
    </source>
</evidence>
<protein>
    <submittedName>
        <fullName evidence="7">2,3-bisphosphoglycerate-independent phosphoglycerate mutase</fullName>
        <ecNumber evidence="7">5.4.2.12</ecNumber>
    </submittedName>
</protein>
<evidence type="ECO:0000256" key="5">
    <source>
        <dbReference type="ARBA" id="ARBA00023152"/>
    </source>
</evidence>
<reference evidence="7 8" key="1">
    <citation type="journal article" date="2019" name="Nat. Microbiol.">
        <title>Mediterranean grassland soil C-N compound turnover is dependent on rainfall and depth, and is mediated by genomically divergent microorganisms.</title>
        <authorList>
            <person name="Diamond S."/>
            <person name="Andeer P.F."/>
            <person name="Li Z."/>
            <person name="Crits-Christoph A."/>
            <person name="Burstein D."/>
            <person name="Anantharaman K."/>
            <person name="Lane K.R."/>
            <person name="Thomas B.C."/>
            <person name="Pan C."/>
            <person name="Northen T.R."/>
            <person name="Banfield J.F."/>
        </authorList>
    </citation>
    <scope>NUCLEOTIDE SEQUENCE [LARGE SCALE GENOMIC DNA]</scope>
    <source>
        <strain evidence="7">NP_6</strain>
    </source>
</reference>
<dbReference type="InterPro" id="IPR006124">
    <property type="entry name" value="Metalloenzyme"/>
</dbReference>
<dbReference type="InterPro" id="IPR017850">
    <property type="entry name" value="Alkaline_phosphatase_core_sf"/>
</dbReference>
<comment type="catalytic activity">
    <reaction evidence="1">
        <text>(2R)-2-phosphoglycerate = (2R)-3-phosphoglycerate</text>
        <dbReference type="Rhea" id="RHEA:15901"/>
        <dbReference type="ChEBI" id="CHEBI:58272"/>
        <dbReference type="ChEBI" id="CHEBI:58289"/>
        <dbReference type="EC" id="5.4.2.12"/>
    </reaction>
</comment>
<evidence type="ECO:0000313" key="7">
    <source>
        <dbReference type="EMBL" id="TMI78013.1"/>
    </source>
</evidence>
<dbReference type="EMBL" id="VBAN01000458">
    <property type="protein sequence ID" value="TMI78013.1"/>
    <property type="molecule type" value="Genomic_DNA"/>
</dbReference>
<keyword evidence="7" id="KW-0413">Isomerase</keyword>
<comment type="pathway">
    <text evidence="3">Carbohydrate degradation.</text>
</comment>
<dbReference type="PANTHER" id="PTHR31209">
    <property type="entry name" value="COFACTOR-INDEPENDENT PHOSPHOGLYCERATE MUTASE"/>
    <property type="match status" value="1"/>
</dbReference>
<dbReference type="Pfam" id="PF01676">
    <property type="entry name" value="Metalloenzyme"/>
    <property type="match status" value="1"/>
</dbReference>
<dbReference type="Gene3D" id="3.40.720.10">
    <property type="entry name" value="Alkaline Phosphatase, subunit A"/>
    <property type="match status" value="1"/>
</dbReference>
<evidence type="ECO:0000256" key="4">
    <source>
        <dbReference type="ARBA" id="ARBA00005524"/>
    </source>
</evidence>
<dbReference type="NCBIfam" id="TIGR00306">
    <property type="entry name" value="apgM"/>
    <property type="match status" value="1"/>
</dbReference>
<dbReference type="Proteomes" id="UP000318093">
    <property type="component" value="Unassembled WGS sequence"/>
</dbReference>
<dbReference type="GO" id="GO:0004619">
    <property type="term" value="F:phosphoglycerate mutase activity"/>
    <property type="evidence" value="ECO:0007669"/>
    <property type="project" value="UniProtKB-EC"/>
</dbReference>
<evidence type="ECO:0000256" key="3">
    <source>
        <dbReference type="ARBA" id="ARBA00004921"/>
    </source>
</evidence>
<dbReference type="InterPro" id="IPR042253">
    <property type="entry name" value="Pglycerate_mutase_ApgM_sf"/>
</dbReference>
<comment type="function">
    <text evidence="2">Catalyzes the interconversion of 2-phosphoglycerate and 3-phosphoglycerate.</text>
</comment>
<comment type="similarity">
    <text evidence="4">Belongs to the BPG-independent phosphoglycerate mutase family. A-PGAM subfamily.</text>
</comment>
<dbReference type="Gene3D" id="3.30.70.2130">
    <property type="entry name" value="Metalloenzyme domain"/>
    <property type="match status" value="1"/>
</dbReference>
<comment type="caution">
    <text evidence="7">The sequence shown here is derived from an EMBL/GenBank/DDBJ whole genome shotgun (WGS) entry which is preliminary data.</text>
</comment>
<organism evidence="7 8">
    <name type="scientific">Candidatus Segetimicrobium genomatis</name>
    <dbReference type="NCBI Taxonomy" id="2569760"/>
    <lineage>
        <taxon>Bacteria</taxon>
        <taxon>Bacillati</taxon>
        <taxon>Candidatus Sysuimicrobiota</taxon>
        <taxon>Candidatus Sysuimicrobiia</taxon>
        <taxon>Candidatus Sysuimicrobiales</taxon>
        <taxon>Candidatus Segetimicrobiaceae</taxon>
        <taxon>Candidatus Segetimicrobium</taxon>
    </lineage>
</organism>
<dbReference type="InterPro" id="IPR004456">
    <property type="entry name" value="Pglycerate_mutase_ApgM"/>
</dbReference>
<proteinExistence type="inferred from homology"/>
<sequence length="425" mass="44672">MRPVLYVILDGLGDRPIPALGGRTPLEAAAVPHLTSLARRGRTGLVQTVGVGIAPESDVAVIAILGYDPFTYHTGRGVFEAVGAGIPFHDGDLALRGNFATGKGMQILDRRAGRDLTSEEARGLADAITRDLHLVAVPAELEVRASIGHRCGVVIRRRGGRLSGKITNTDPAYARVEGLGVAVARPGSTVERCEPLDGGEEAAAAAALVNEFTQKAHEMLDRHPVNERRRSLGKLPANLILVRDAADHLPALPPIAERSGIRFGCFVEMPVERGIAQLTGMSVIPVSPSGADKAAVYAEWARTAAREIARFQGLYIHIKGPDEPGHDGDAEAKRAVIETIDRAFFGTLLPQIDLTNALIVVTADHATPCALHSHSDDPVPLLIAGGGVTADGSEGFSEPACARGSLGTLRGVDVMPLIVRTAGAP</sequence>
<gene>
    <name evidence="7" type="primary">apgM</name>
    <name evidence="7" type="ORF">E6H03_12830</name>
</gene>
<dbReference type="EC" id="5.4.2.12" evidence="7"/>
<dbReference type="AlphaFoldDB" id="A0A537J3B8"/>
<dbReference type="PANTHER" id="PTHR31209:SF0">
    <property type="entry name" value="METALLOENZYME DOMAIN-CONTAINING PROTEIN"/>
    <property type="match status" value="1"/>
</dbReference>
<dbReference type="Pfam" id="PF10143">
    <property type="entry name" value="PhosphMutase"/>
    <property type="match status" value="1"/>
</dbReference>
<keyword evidence="5" id="KW-0324">Glycolysis</keyword>